<evidence type="ECO:0000313" key="3">
    <source>
        <dbReference type="EMBL" id="ESO85487.1"/>
    </source>
</evidence>
<reference evidence="3 4" key="1">
    <citation type="journal article" date="2013" name="Nature">
        <title>Insights into bilaterian evolution from three spiralian genomes.</title>
        <authorList>
            <person name="Simakov O."/>
            <person name="Marletaz F."/>
            <person name="Cho S.J."/>
            <person name="Edsinger-Gonzales E."/>
            <person name="Havlak P."/>
            <person name="Hellsten U."/>
            <person name="Kuo D.H."/>
            <person name="Larsson T."/>
            <person name="Lv J."/>
            <person name="Arendt D."/>
            <person name="Savage R."/>
            <person name="Osoegawa K."/>
            <person name="de Jong P."/>
            <person name="Grimwood J."/>
            <person name="Chapman J.A."/>
            <person name="Shapiro H."/>
            <person name="Aerts A."/>
            <person name="Otillar R.P."/>
            <person name="Terry A.Y."/>
            <person name="Boore J.L."/>
            <person name="Grigoriev I.V."/>
            <person name="Lindberg D.R."/>
            <person name="Seaver E.C."/>
            <person name="Weisblat D.A."/>
            <person name="Putnam N.H."/>
            <person name="Rokhsar D.S."/>
        </authorList>
    </citation>
    <scope>NUCLEOTIDE SEQUENCE [LARGE SCALE GENOMIC DNA]</scope>
</reference>
<name>V3ZMF6_LOTGI</name>
<dbReference type="InterPro" id="IPR015915">
    <property type="entry name" value="Kelch-typ_b-propeller"/>
</dbReference>
<dbReference type="Gene3D" id="2.120.10.80">
    <property type="entry name" value="Kelch-type beta propeller"/>
    <property type="match status" value="1"/>
</dbReference>
<protein>
    <submittedName>
        <fullName evidence="3">Uncharacterized protein</fullName>
    </submittedName>
</protein>
<dbReference type="RefSeq" id="XP_009063733.1">
    <property type="nucleotide sequence ID" value="XM_009065485.1"/>
</dbReference>
<dbReference type="SMART" id="SM00612">
    <property type="entry name" value="Kelch"/>
    <property type="match status" value="3"/>
</dbReference>
<accession>V3ZMF6</accession>
<keyword evidence="2" id="KW-0677">Repeat</keyword>
<gene>
    <name evidence="3" type="ORF">LOTGIDRAFT_154977</name>
</gene>
<proteinExistence type="predicted"/>
<keyword evidence="4" id="KW-1185">Reference proteome</keyword>
<dbReference type="PANTHER" id="PTHR45632">
    <property type="entry name" value="LD33804P"/>
    <property type="match status" value="1"/>
</dbReference>
<dbReference type="AlphaFoldDB" id="V3ZMF6"/>
<dbReference type="OrthoDB" id="45365at2759"/>
<dbReference type="SUPFAM" id="SSF117281">
    <property type="entry name" value="Kelch motif"/>
    <property type="match status" value="1"/>
</dbReference>
<dbReference type="InterPro" id="IPR006652">
    <property type="entry name" value="Kelch_1"/>
</dbReference>
<dbReference type="HOGENOM" id="CLU_898003_0_0_1"/>
<keyword evidence="1" id="KW-0880">Kelch repeat</keyword>
<dbReference type="EMBL" id="KB203274">
    <property type="protein sequence ID" value="ESO85487.1"/>
    <property type="molecule type" value="Genomic_DNA"/>
</dbReference>
<evidence type="ECO:0000256" key="2">
    <source>
        <dbReference type="ARBA" id="ARBA00022737"/>
    </source>
</evidence>
<dbReference type="PANTHER" id="PTHR45632:SF3">
    <property type="entry name" value="KELCH-LIKE PROTEIN 32"/>
    <property type="match status" value="1"/>
</dbReference>
<dbReference type="GeneID" id="20236480"/>
<evidence type="ECO:0000313" key="4">
    <source>
        <dbReference type="Proteomes" id="UP000030746"/>
    </source>
</evidence>
<dbReference type="STRING" id="225164.V3ZMF6"/>
<dbReference type="Proteomes" id="UP000030746">
    <property type="component" value="Unassembled WGS sequence"/>
</dbReference>
<dbReference type="KEGG" id="lgi:LOTGIDRAFT_154977"/>
<organism evidence="3 4">
    <name type="scientific">Lottia gigantea</name>
    <name type="common">Giant owl limpet</name>
    <dbReference type="NCBI Taxonomy" id="225164"/>
    <lineage>
        <taxon>Eukaryota</taxon>
        <taxon>Metazoa</taxon>
        <taxon>Spiralia</taxon>
        <taxon>Lophotrochozoa</taxon>
        <taxon>Mollusca</taxon>
        <taxon>Gastropoda</taxon>
        <taxon>Patellogastropoda</taxon>
        <taxon>Lottioidea</taxon>
        <taxon>Lottiidae</taxon>
        <taxon>Lottia</taxon>
    </lineage>
</organism>
<dbReference type="Pfam" id="PF24681">
    <property type="entry name" value="Kelch_KLHDC2_KLHL20_DRC7"/>
    <property type="match status" value="1"/>
</dbReference>
<sequence>MAPKPKREDYFTYVLLFDKGSGSPKVNYLMIDPRAPSLMLPKMNTIIMNRLNNISGYRTVVLDNYLYVIGGKDWTTGEYLTTVRRCDLQMNGWKDMHPLETPRCRFTASVLNGYIYIIGGESLHGRVIDSVERFDPKKNRWRKMTPIPRPRADHAVCNLNGCLYVSGGISNLRHNCSNVFWMYNVADDVWSEPLEGIALPTERDKHNMISVGMTKIFVLGAIPKHSLEKAKMPSSEAQNLRCHFTSHMYEKYCKPRFDRIEHLWPKLEAFSPNNDFHFGTQCSRTSKDKANVCQHLDADEIESTEIDEDP</sequence>
<evidence type="ECO:0000256" key="1">
    <source>
        <dbReference type="ARBA" id="ARBA00022441"/>
    </source>
</evidence>
<dbReference type="CTD" id="20236480"/>
<dbReference type="OMA" id="FPRCSHR"/>